<proteinExistence type="inferred from homology"/>
<dbReference type="EMBL" id="BLIN01000001">
    <property type="protein sequence ID" value="GFE04017.1"/>
    <property type="molecule type" value="Genomic_DNA"/>
</dbReference>
<organism evidence="3 4">
    <name type="scientific">Streptomyces caniferus</name>
    <dbReference type="NCBI Taxonomy" id="285557"/>
    <lineage>
        <taxon>Bacteria</taxon>
        <taxon>Bacillati</taxon>
        <taxon>Actinomycetota</taxon>
        <taxon>Actinomycetes</taxon>
        <taxon>Kitasatosporales</taxon>
        <taxon>Streptomycetaceae</taxon>
        <taxon>Streptomyces</taxon>
    </lineage>
</organism>
<dbReference type="Gene3D" id="3.40.50.1820">
    <property type="entry name" value="alpha/beta hydrolase"/>
    <property type="match status" value="1"/>
</dbReference>
<dbReference type="InterPro" id="IPR029058">
    <property type="entry name" value="AB_hydrolase_fold"/>
</dbReference>
<evidence type="ECO:0000313" key="3">
    <source>
        <dbReference type="EMBL" id="GFE04017.1"/>
    </source>
</evidence>
<dbReference type="SUPFAM" id="SSF53474">
    <property type="entry name" value="alpha/beta-Hydrolases"/>
    <property type="match status" value="1"/>
</dbReference>
<dbReference type="Pfam" id="PF00975">
    <property type="entry name" value="Thioesterase"/>
    <property type="match status" value="1"/>
</dbReference>
<comment type="caution">
    <text evidence="3">The sequence shown here is derived from an EMBL/GenBank/DDBJ whole genome shotgun (WGS) entry which is preliminary data.</text>
</comment>
<evidence type="ECO:0000313" key="4">
    <source>
        <dbReference type="Proteomes" id="UP000435837"/>
    </source>
</evidence>
<sequence length="256" mass="27262">MALSSGPHSGQWLRTYQPVAAPRLRLVCFPHAGGSASFFRTWPRHLPADWEVSAVCYPGRETRMAEPGITSMAELAGRIADVLEPQMTSRTVFFGHSMGASVAHEVTGLLAGRGAVGPVALLVSGRAAPHRLRHLGSGDGGLTDEELLARVGGLGGPGADFLHDPEMRDLFLPPIRADYRLIEAYVDEPKAPVVDIPVVAYFGSDDPDPAPDAVRAWAELTSAGCAARAFPGGHFYLSPHEAELVGDIRERLVALG</sequence>
<feature type="domain" description="Thioesterase" evidence="2">
    <location>
        <begin position="25"/>
        <end position="250"/>
    </location>
</feature>
<dbReference type="GO" id="GO:0008610">
    <property type="term" value="P:lipid biosynthetic process"/>
    <property type="evidence" value="ECO:0007669"/>
    <property type="project" value="TreeGrafter"/>
</dbReference>
<dbReference type="InterPro" id="IPR012223">
    <property type="entry name" value="TEII"/>
</dbReference>
<protein>
    <submittedName>
        <fullName evidence="3">Thioesterase</fullName>
    </submittedName>
</protein>
<gene>
    <name evidence="3" type="ORF">Scani_02850</name>
</gene>
<dbReference type="RefSeq" id="WP_159469139.1">
    <property type="nucleotide sequence ID" value="NZ_BAAATH010000036.1"/>
</dbReference>
<comment type="similarity">
    <text evidence="1">Belongs to the thioesterase family.</text>
</comment>
<dbReference type="OrthoDB" id="8480037at2"/>
<accession>A0A640RZI5</accession>
<dbReference type="Proteomes" id="UP000435837">
    <property type="component" value="Unassembled WGS sequence"/>
</dbReference>
<dbReference type="AlphaFoldDB" id="A0A640RZI5"/>
<name>A0A640RZI5_9ACTN</name>
<reference evidence="3 4" key="1">
    <citation type="submission" date="2019-12" db="EMBL/GenBank/DDBJ databases">
        <title>Whole genome shotgun sequence of Streptomyces caniferus NBRC 15389.</title>
        <authorList>
            <person name="Ichikawa N."/>
            <person name="Kimura A."/>
            <person name="Kitahashi Y."/>
            <person name="Komaki H."/>
            <person name="Tamura T."/>
        </authorList>
    </citation>
    <scope>NUCLEOTIDE SEQUENCE [LARGE SCALE GENOMIC DNA]</scope>
    <source>
        <strain evidence="3 4">NBRC 15389</strain>
    </source>
</reference>
<evidence type="ECO:0000256" key="1">
    <source>
        <dbReference type="ARBA" id="ARBA00007169"/>
    </source>
</evidence>
<dbReference type="PANTHER" id="PTHR11487">
    <property type="entry name" value="THIOESTERASE"/>
    <property type="match status" value="1"/>
</dbReference>
<dbReference type="InterPro" id="IPR001031">
    <property type="entry name" value="Thioesterase"/>
</dbReference>
<dbReference type="PANTHER" id="PTHR11487:SF0">
    <property type="entry name" value="S-ACYL FATTY ACID SYNTHASE THIOESTERASE, MEDIUM CHAIN"/>
    <property type="match status" value="1"/>
</dbReference>
<evidence type="ECO:0000259" key="2">
    <source>
        <dbReference type="Pfam" id="PF00975"/>
    </source>
</evidence>